<dbReference type="SUPFAM" id="SSF55826">
    <property type="entry name" value="YbaK/ProRS associated domain"/>
    <property type="match status" value="1"/>
</dbReference>
<dbReference type="OrthoDB" id="424586at2759"/>
<dbReference type="CDD" id="cd04335">
    <property type="entry name" value="PrdX_deacylase"/>
    <property type="match status" value="1"/>
</dbReference>
<dbReference type="InterPro" id="IPR036754">
    <property type="entry name" value="YbaK/aa-tRNA-synt-asso_dom_sf"/>
</dbReference>
<accession>A0A7I8VW40</accession>
<dbReference type="AlphaFoldDB" id="A0A7I8VW40"/>
<dbReference type="Proteomes" id="UP000549394">
    <property type="component" value="Unassembled WGS sequence"/>
</dbReference>
<dbReference type="InterPro" id="IPR040285">
    <property type="entry name" value="ProX/PRXD1"/>
</dbReference>
<evidence type="ECO:0000259" key="3">
    <source>
        <dbReference type="Pfam" id="PF04073"/>
    </source>
</evidence>
<protein>
    <recommendedName>
        <fullName evidence="2">PrdX deacylase domain-containing protein 1</fullName>
    </recommendedName>
</protein>
<evidence type="ECO:0000256" key="2">
    <source>
        <dbReference type="ARBA" id="ARBA00031612"/>
    </source>
</evidence>
<dbReference type="PANTHER" id="PTHR31423:SF3">
    <property type="entry name" value="PROLYL-TRNA SYNTHETASE ASSOCIATED DOMAIN-CONTAINING PROTEIN 1-RELATED"/>
    <property type="match status" value="1"/>
</dbReference>
<evidence type="ECO:0000313" key="5">
    <source>
        <dbReference type="Proteomes" id="UP000549394"/>
    </source>
</evidence>
<dbReference type="Gene3D" id="3.90.960.10">
    <property type="entry name" value="YbaK/aminoacyl-tRNA synthetase-associated domain"/>
    <property type="match status" value="1"/>
</dbReference>
<keyword evidence="5" id="KW-1185">Reference proteome</keyword>
<dbReference type="InterPro" id="IPR007214">
    <property type="entry name" value="YbaK/aa-tRNA-synth-assoc-dom"/>
</dbReference>
<name>A0A7I8VW40_9ANNE</name>
<evidence type="ECO:0000256" key="1">
    <source>
        <dbReference type="ARBA" id="ARBA00010201"/>
    </source>
</evidence>
<dbReference type="PANTHER" id="PTHR31423">
    <property type="entry name" value="YBAK DOMAIN-CONTAINING PROTEIN"/>
    <property type="match status" value="1"/>
</dbReference>
<comment type="caution">
    <text evidence="4">The sequence shown here is derived from an EMBL/GenBank/DDBJ whole genome shotgun (WGS) entry which is preliminary data.</text>
</comment>
<evidence type="ECO:0000313" key="4">
    <source>
        <dbReference type="EMBL" id="CAD5119763.1"/>
    </source>
</evidence>
<dbReference type="Pfam" id="PF04073">
    <property type="entry name" value="tRNA_edit"/>
    <property type="match status" value="1"/>
</dbReference>
<dbReference type="FunFam" id="3.90.960.10:FF:000005">
    <property type="entry name" value="Putative prolyl-tRNA synthetase"/>
    <property type="match status" value="1"/>
</dbReference>
<feature type="domain" description="YbaK/aminoacyl-tRNA synthetase-associated" evidence="3">
    <location>
        <begin position="27"/>
        <end position="154"/>
    </location>
</feature>
<dbReference type="GO" id="GO:0002161">
    <property type="term" value="F:aminoacyl-tRNA deacylase activity"/>
    <property type="evidence" value="ECO:0007669"/>
    <property type="project" value="InterPro"/>
</dbReference>
<dbReference type="EMBL" id="CAJFCJ010000011">
    <property type="protein sequence ID" value="CAD5119763.1"/>
    <property type="molecule type" value="Genomic_DNA"/>
</dbReference>
<sequence>MEGKCLTRENLMKLLDEMNIETQTYDHEEAFTVEDMLRFLDGKVGTVAKNLFINDKKKRNLWLVAAKHDTIINLNSLAKKIKAAGGLRLASEAILEEKLGVKQGCVTIFALLNDTRKEVKVLIDSSLLKEDFVLFHPMTNAASTSVKTSDVLKFLKEIDRSYELIDFTE</sequence>
<reference evidence="4 5" key="1">
    <citation type="submission" date="2020-08" db="EMBL/GenBank/DDBJ databases">
        <authorList>
            <person name="Hejnol A."/>
        </authorList>
    </citation>
    <scope>NUCLEOTIDE SEQUENCE [LARGE SCALE GENOMIC DNA]</scope>
</reference>
<gene>
    <name evidence="4" type="ORF">DGYR_LOCUS7954</name>
</gene>
<proteinExistence type="inferred from homology"/>
<comment type="similarity">
    <text evidence="1">Belongs to the PRORSD1 family.</text>
</comment>
<organism evidence="4 5">
    <name type="scientific">Dimorphilus gyrociliatus</name>
    <dbReference type="NCBI Taxonomy" id="2664684"/>
    <lineage>
        <taxon>Eukaryota</taxon>
        <taxon>Metazoa</taxon>
        <taxon>Spiralia</taxon>
        <taxon>Lophotrochozoa</taxon>
        <taxon>Annelida</taxon>
        <taxon>Polychaeta</taxon>
        <taxon>Polychaeta incertae sedis</taxon>
        <taxon>Dinophilidae</taxon>
        <taxon>Dimorphilus</taxon>
    </lineage>
</organism>